<dbReference type="Proteomes" id="UP000007391">
    <property type="component" value="Chromosome"/>
</dbReference>
<accession>H9ZZC7</accession>
<dbReference type="InParanoid" id="H9ZZC7"/>
<evidence type="ECO:0000313" key="1">
    <source>
        <dbReference type="EMBL" id="AFH42084.1"/>
    </source>
</evidence>
<dbReference type="HOGENOM" id="CLU_3322794_0_0_2"/>
<dbReference type="AlphaFoldDB" id="H9ZZC7"/>
<sequence>MVTTVGGKELRSKSLPREVIEIIEAGGLIEKLKKELVS</sequence>
<keyword evidence="2" id="KW-1185">Reference proteome</keyword>
<reference evidence="1 2" key="2">
    <citation type="journal article" date="2014" name="Extremophiles">
        <title>Analysis of the complete genome of Fervidococcus fontis confirms the distinct phylogenetic position of the order Fervidicoccales and suggests its environmental function.</title>
        <authorList>
            <person name="Lebedinsky A.V."/>
            <person name="Mardanov A.V."/>
            <person name="Kublanov I.V."/>
            <person name="Gumerov V.M."/>
            <person name="Beletsky A.V."/>
            <person name="Perevalova A.A."/>
            <person name="Bidzhieva S.Kh."/>
            <person name="Bonch-Osmolovskaya E.A."/>
            <person name="Skryabin K.G."/>
            <person name="Ravin N.V."/>
        </authorList>
    </citation>
    <scope>NUCLEOTIDE SEQUENCE [LARGE SCALE GENOMIC DNA]</scope>
    <source>
        <strain evidence="2">DSM 19380 / VKM B-2539 / Kam940</strain>
    </source>
</reference>
<reference evidence="2" key="1">
    <citation type="submission" date="2012-03" db="EMBL/GenBank/DDBJ databases">
        <title>Fervidicoccus fontis complete genome analysis confirms its distinct phylogenetic position and predicts its environmental function.</title>
        <authorList>
            <person name="Lebedinsky A.V."/>
            <person name="Mardanov A.V."/>
            <person name="Gumerov V.M."/>
            <person name="Beletsky A.V."/>
            <person name="Kublanov I.V."/>
            <person name="Perevalova A.A."/>
            <person name="Bonch-Osmolovskaya E.A."/>
            <person name="Ravin N.V."/>
            <person name="Skryabin K.G."/>
        </authorList>
    </citation>
    <scope>NUCLEOTIDE SEQUENCE [LARGE SCALE GENOMIC DNA]</scope>
    <source>
        <strain evidence="2">DSM 19380 / VKM B-2539 / Kam940</strain>
    </source>
</reference>
<protein>
    <submittedName>
        <fullName evidence="1">Uncharacterized protein</fullName>
    </submittedName>
</protein>
<proteinExistence type="predicted"/>
<name>H9ZZC7_FERFK</name>
<dbReference type="EMBL" id="CP003423">
    <property type="protein sequence ID" value="AFH42084.1"/>
    <property type="molecule type" value="Genomic_DNA"/>
</dbReference>
<dbReference type="KEGG" id="ffo:FFONT_0091"/>
<gene>
    <name evidence="1" type="ordered locus">FFONT_0091</name>
</gene>
<evidence type="ECO:0000313" key="2">
    <source>
        <dbReference type="Proteomes" id="UP000007391"/>
    </source>
</evidence>
<organism evidence="1 2">
    <name type="scientific">Fervidicoccus fontis (strain DSM 19380 / JCM 18336 / VKM B-2539 / Kam940)</name>
    <dbReference type="NCBI Taxonomy" id="1163730"/>
    <lineage>
        <taxon>Archaea</taxon>
        <taxon>Thermoproteota</taxon>
        <taxon>Thermoprotei</taxon>
        <taxon>Fervidicoccales</taxon>
        <taxon>Fervidicoccaceae</taxon>
        <taxon>Fervidicoccus</taxon>
    </lineage>
</organism>